<gene>
    <name evidence="2" type="ORF">PVN32_19345</name>
</gene>
<dbReference type="RefSeq" id="WP_274685608.1">
    <property type="nucleotide sequence ID" value="NZ_JARAFO010000109.1"/>
</dbReference>
<accession>A0AAW6KE15</accession>
<dbReference type="AlphaFoldDB" id="A0AAW6KE15"/>
<organism evidence="2 3">
    <name type="scientific">Bacillus paralicheniformis</name>
    <dbReference type="NCBI Taxonomy" id="1648923"/>
    <lineage>
        <taxon>Bacteria</taxon>
        <taxon>Bacillati</taxon>
        <taxon>Bacillota</taxon>
        <taxon>Bacilli</taxon>
        <taxon>Bacillales</taxon>
        <taxon>Bacillaceae</taxon>
        <taxon>Bacillus</taxon>
    </lineage>
</organism>
<feature type="transmembrane region" description="Helical" evidence="1">
    <location>
        <begin position="6"/>
        <end position="26"/>
    </location>
</feature>
<proteinExistence type="predicted"/>
<keyword evidence="1" id="KW-0812">Transmembrane</keyword>
<evidence type="ECO:0008006" key="4">
    <source>
        <dbReference type="Google" id="ProtNLM"/>
    </source>
</evidence>
<feature type="non-terminal residue" evidence="2">
    <location>
        <position position="1"/>
    </location>
</feature>
<evidence type="ECO:0000313" key="3">
    <source>
        <dbReference type="Proteomes" id="UP001216709"/>
    </source>
</evidence>
<protein>
    <recommendedName>
        <fullName evidence="4">ABC transporter permease</fullName>
    </recommendedName>
</protein>
<comment type="caution">
    <text evidence="2">The sequence shown here is derived from an EMBL/GenBank/DDBJ whole genome shotgun (WGS) entry which is preliminary data.</text>
</comment>
<name>A0AAW6KE15_9BACI</name>
<evidence type="ECO:0000256" key="1">
    <source>
        <dbReference type="SAM" id="Phobius"/>
    </source>
</evidence>
<reference evidence="2" key="1">
    <citation type="submission" date="2022-12" db="EMBL/GenBank/DDBJ databases">
        <title>Draft Genome Sequences of Bacillus licheniformis and Bacillus paralicheniformis strains isolated from Irish skim milk powders.</title>
        <authorList>
            <person name="Lourenco A."/>
            <person name="Li F."/>
            <person name="Geraldine D."/>
            <person name="Tobin J.T."/>
            <person name="Butler F."/>
            <person name="Jordan K."/>
            <person name="Obrien T."/>
        </authorList>
    </citation>
    <scope>NUCLEOTIDE SEQUENCE</scope>
    <source>
        <strain evidence="2">3370</strain>
    </source>
</reference>
<dbReference type="EMBL" id="JARAFO010000109">
    <property type="protein sequence ID" value="MDE1454318.1"/>
    <property type="molecule type" value="Genomic_DNA"/>
</dbReference>
<sequence>VRTPMIIVMVLYTVLYSIFGLLSVLYGKKVIKSAL</sequence>
<dbReference type="Proteomes" id="UP001216709">
    <property type="component" value="Unassembled WGS sequence"/>
</dbReference>
<keyword evidence="1" id="KW-1133">Transmembrane helix</keyword>
<evidence type="ECO:0000313" key="2">
    <source>
        <dbReference type="EMBL" id="MDE1454318.1"/>
    </source>
</evidence>
<keyword evidence="1" id="KW-0472">Membrane</keyword>